<protein>
    <submittedName>
        <fullName evidence="2">Uncharacterized protein</fullName>
    </submittedName>
</protein>
<organism evidence="2 3">
    <name type="scientific">Romeriopsis navalis LEGE 11480</name>
    <dbReference type="NCBI Taxonomy" id="2777977"/>
    <lineage>
        <taxon>Bacteria</taxon>
        <taxon>Bacillati</taxon>
        <taxon>Cyanobacteriota</taxon>
        <taxon>Cyanophyceae</taxon>
        <taxon>Leptolyngbyales</taxon>
        <taxon>Leptolyngbyaceae</taxon>
        <taxon>Romeriopsis</taxon>
        <taxon>Romeriopsis navalis</taxon>
    </lineage>
</organism>
<feature type="transmembrane region" description="Helical" evidence="1">
    <location>
        <begin position="56"/>
        <end position="74"/>
    </location>
</feature>
<sequence>VATLGLAGEGFALESLPVWVAHPAVITFLQGVTLISAALLSGVLTQKIAKQPLVKLLPQHAAIGVIAGLMWLVMVG</sequence>
<feature type="transmembrane region" description="Helical" evidence="1">
    <location>
        <begin position="20"/>
        <end position="44"/>
    </location>
</feature>
<gene>
    <name evidence="2" type="ORF">IQ266_21090</name>
</gene>
<evidence type="ECO:0000313" key="3">
    <source>
        <dbReference type="Proteomes" id="UP000625316"/>
    </source>
</evidence>
<keyword evidence="1" id="KW-1133">Transmembrane helix</keyword>
<accession>A0A928Z6H5</accession>
<keyword evidence="1" id="KW-0472">Membrane</keyword>
<dbReference type="RefSeq" id="WP_264327059.1">
    <property type="nucleotide sequence ID" value="NZ_JADEXQ010000095.1"/>
</dbReference>
<reference evidence="2" key="1">
    <citation type="submission" date="2020-10" db="EMBL/GenBank/DDBJ databases">
        <authorList>
            <person name="Castelo-Branco R."/>
            <person name="Eusebio N."/>
            <person name="Adriana R."/>
            <person name="Vieira A."/>
            <person name="Brugerolle De Fraissinette N."/>
            <person name="Rezende De Castro R."/>
            <person name="Schneider M.P."/>
            <person name="Vasconcelos V."/>
            <person name="Leao P.N."/>
        </authorList>
    </citation>
    <scope>NUCLEOTIDE SEQUENCE</scope>
    <source>
        <strain evidence="2">LEGE 11480</strain>
    </source>
</reference>
<comment type="caution">
    <text evidence="2">The sequence shown here is derived from an EMBL/GenBank/DDBJ whole genome shotgun (WGS) entry which is preliminary data.</text>
</comment>
<dbReference type="EMBL" id="JADEXQ010000095">
    <property type="protein sequence ID" value="MBE9032240.1"/>
    <property type="molecule type" value="Genomic_DNA"/>
</dbReference>
<proteinExistence type="predicted"/>
<name>A0A928Z6H5_9CYAN</name>
<dbReference type="AlphaFoldDB" id="A0A928Z6H5"/>
<feature type="non-terminal residue" evidence="2">
    <location>
        <position position="1"/>
    </location>
</feature>
<dbReference type="Proteomes" id="UP000625316">
    <property type="component" value="Unassembled WGS sequence"/>
</dbReference>
<keyword evidence="1" id="KW-0812">Transmembrane</keyword>
<evidence type="ECO:0000256" key="1">
    <source>
        <dbReference type="SAM" id="Phobius"/>
    </source>
</evidence>
<evidence type="ECO:0000313" key="2">
    <source>
        <dbReference type="EMBL" id="MBE9032240.1"/>
    </source>
</evidence>
<keyword evidence="3" id="KW-1185">Reference proteome</keyword>